<organism evidence="1 2">
    <name type="scientific">Cohnella zeiphila</name>
    <dbReference type="NCBI Taxonomy" id="2761120"/>
    <lineage>
        <taxon>Bacteria</taxon>
        <taxon>Bacillati</taxon>
        <taxon>Bacillota</taxon>
        <taxon>Bacilli</taxon>
        <taxon>Bacillales</taxon>
        <taxon>Paenibacillaceae</taxon>
        <taxon>Cohnella</taxon>
    </lineage>
</organism>
<dbReference type="Proteomes" id="UP000564644">
    <property type="component" value="Unassembled WGS sequence"/>
</dbReference>
<reference evidence="1 2" key="1">
    <citation type="submission" date="2020-08" db="EMBL/GenBank/DDBJ databases">
        <title>Cohnella phylogeny.</title>
        <authorList>
            <person name="Dunlap C."/>
        </authorList>
    </citation>
    <scope>NUCLEOTIDE SEQUENCE [LARGE SCALE GENOMIC DNA]</scope>
    <source>
        <strain evidence="1 2">CBP 2801</strain>
    </source>
</reference>
<sequence>MNSIPNRPGARPANDRWRRLLDPAYPLRREDLIWALDDMKRKIADGAPEWTGLDRPALLARFASFAELAMYLLRRPSLCGEDAEHLRALLKDALSS</sequence>
<dbReference type="EMBL" id="JACJVO010000006">
    <property type="protein sequence ID" value="MBB6730263.1"/>
    <property type="molecule type" value="Genomic_DNA"/>
</dbReference>
<dbReference type="RefSeq" id="WP_185127941.1">
    <property type="nucleotide sequence ID" value="NZ_JACJVO010000006.1"/>
</dbReference>
<proteinExistence type="predicted"/>
<gene>
    <name evidence="1" type="ORF">H7C18_05070</name>
</gene>
<evidence type="ECO:0000313" key="2">
    <source>
        <dbReference type="Proteomes" id="UP000564644"/>
    </source>
</evidence>
<dbReference type="AlphaFoldDB" id="A0A7X0SM41"/>
<evidence type="ECO:0000313" key="1">
    <source>
        <dbReference type="EMBL" id="MBB6730263.1"/>
    </source>
</evidence>
<protein>
    <submittedName>
        <fullName evidence="1">Uncharacterized protein</fullName>
    </submittedName>
</protein>
<comment type="caution">
    <text evidence="1">The sequence shown here is derived from an EMBL/GenBank/DDBJ whole genome shotgun (WGS) entry which is preliminary data.</text>
</comment>
<keyword evidence="2" id="KW-1185">Reference proteome</keyword>
<accession>A0A7X0SM41</accession>
<name>A0A7X0SM41_9BACL</name>